<dbReference type="OrthoDB" id="5568181at2759"/>
<organism evidence="1 2">
    <name type="scientific">Cronartium quercuum f. sp. fusiforme G11</name>
    <dbReference type="NCBI Taxonomy" id="708437"/>
    <lineage>
        <taxon>Eukaryota</taxon>
        <taxon>Fungi</taxon>
        <taxon>Dikarya</taxon>
        <taxon>Basidiomycota</taxon>
        <taxon>Pucciniomycotina</taxon>
        <taxon>Pucciniomycetes</taxon>
        <taxon>Pucciniales</taxon>
        <taxon>Coleosporiaceae</taxon>
        <taxon>Cronartium</taxon>
    </lineage>
</organism>
<evidence type="ECO:0000313" key="2">
    <source>
        <dbReference type="Proteomes" id="UP000886653"/>
    </source>
</evidence>
<dbReference type="Proteomes" id="UP000886653">
    <property type="component" value="Unassembled WGS sequence"/>
</dbReference>
<accession>A0A9P6NV25</accession>
<keyword evidence="2" id="KW-1185">Reference proteome</keyword>
<reference evidence="1" key="1">
    <citation type="submission" date="2013-11" db="EMBL/GenBank/DDBJ databases">
        <title>Genome sequence of the fusiform rust pathogen reveals effectors for host alternation and coevolution with pine.</title>
        <authorList>
            <consortium name="DOE Joint Genome Institute"/>
            <person name="Smith K."/>
            <person name="Pendleton A."/>
            <person name="Kubisiak T."/>
            <person name="Anderson C."/>
            <person name="Salamov A."/>
            <person name="Aerts A."/>
            <person name="Riley R."/>
            <person name="Clum A."/>
            <person name="Lindquist E."/>
            <person name="Ence D."/>
            <person name="Campbell M."/>
            <person name="Kronenberg Z."/>
            <person name="Feau N."/>
            <person name="Dhillon B."/>
            <person name="Hamelin R."/>
            <person name="Burleigh J."/>
            <person name="Smith J."/>
            <person name="Yandell M."/>
            <person name="Nelson C."/>
            <person name="Grigoriev I."/>
            <person name="Davis J."/>
        </authorList>
    </citation>
    <scope>NUCLEOTIDE SEQUENCE</scope>
    <source>
        <strain evidence="1">G11</strain>
    </source>
</reference>
<proteinExistence type="predicted"/>
<protein>
    <recommendedName>
        <fullName evidence="3">Mediator of RNA polymerase II transcription subunit 8</fullName>
    </recommendedName>
</protein>
<name>A0A9P6NV25_9BASI</name>
<comment type="caution">
    <text evidence="1">The sequence shown here is derived from an EMBL/GenBank/DDBJ whole genome shotgun (WGS) entry which is preliminary data.</text>
</comment>
<dbReference type="AlphaFoldDB" id="A0A9P6NV25"/>
<evidence type="ECO:0000313" key="1">
    <source>
        <dbReference type="EMBL" id="KAG0150828.1"/>
    </source>
</evidence>
<sequence>MSQTTIPSNVSSVPNTNGLELHPKVFINSSSLLPHELEQLRSLPIDPLDTIRSKLVQLIEAITTFRFQLETLPHTPNSLPYPDLISKFLILLNHTEALSQALNTPAASKPLNRFELPQVRAEREERSKWEDGPSKRSLIGNLAIVPRGLEGLEDGKEWIVGVLTRTKLAPEIEKVEQELLNLLPPPPPTDPSPPTIPSLLKHVKHLTTIHDQHISKCRTSLHKARYSRKIDHQTLDSSSGHDVGSDGEEVWEWKMRVEVDESNKEAQSNSINSLPSENPIVKGLLGFMRDGRSPLNQAVDGM</sequence>
<gene>
    <name evidence="1" type="ORF">CROQUDRAFT_37864</name>
</gene>
<dbReference type="Gene3D" id="1.20.58.1710">
    <property type="match status" value="1"/>
</dbReference>
<dbReference type="EMBL" id="MU167217">
    <property type="protein sequence ID" value="KAG0150828.1"/>
    <property type="molecule type" value="Genomic_DNA"/>
</dbReference>
<evidence type="ECO:0008006" key="3">
    <source>
        <dbReference type="Google" id="ProtNLM"/>
    </source>
</evidence>